<name>L0ABF9_CALLD</name>
<evidence type="ECO:0000313" key="2">
    <source>
        <dbReference type="EMBL" id="AFZ71233.1"/>
    </source>
</evidence>
<dbReference type="InterPro" id="IPR011050">
    <property type="entry name" value="Pectin_lyase_fold/virulence"/>
</dbReference>
<dbReference type="Pfam" id="PF05048">
    <property type="entry name" value="NosD"/>
    <property type="match status" value="1"/>
</dbReference>
<dbReference type="HOGENOM" id="CLU_1028965_0_0_2"/>
<sequence>MLNGANSIFINNGNTITISEVSLTYSYSGINLANSLSAIIYLVKSIVNGNTTKGSIYAYPNITNLKIFETLSIGGLYGILSGAYNSLIYNNTIENSHYGIIAGLGKNITIFMNYVKNNTIGILSGYSTNLSIFSDEIIGNKNGIELTKISHAFIYLNYFNNSKNVNISNSNVTYNTKTKVNYEFNGNNFTNYLGNYWYGYKGSEIDSEGIGSKPYNTTYGLDNYPLTSIPSPSIRHFNNSSYPTTDYSNDKHSNKFNDFFNNFFDKHSNK</sequence>
<organism evidence="2 3">
    <name type="scientific">Caldisphaera lagunensis (strain DSM 15908 / JCM 11604 / ANMR 0165 / IC-154)</name>
    <dbReference type="NCBI Taxonomy" id="1056495"/>
    <lineage>
        <taxon>Archaea</taxon>
        <taxon>Thermoproteota</taxon>
        <taxon>Thermoprotei</taxon>
        <taxon>Acidilobales</taxon>
        <taxon>Caldisphaeraceae</taxon>
        <taxon>Caldisphaera</taxon>
    </lineage>
</organism>
<reference evidence="3" key="1">
    <citation type="submission" date="2012-03" db="EMBL/GenBank/DDBJ databases">
        <title>Complete genome of Caldisphaera lagunensis DSM 15908.</title>
        <authorList>
            <person name="Lucas S."/>
            <person name="Copeland A."/>
            <person name="Lapidus A."/>
            <person name="Glavina del Rio T."/>
            <person name="Dalin E."/>
            <person name="Tice H."/>
            <person name="Bruce D."/>
            <person name="Goodwin L."/>
            <person name="Pitluck S."/>
            <person name="Peters L."/>
            <person name="Mikhailova N."/>
            <person name="Teshima H."/>
            <person name="Kyrpides N."/>
            <person name="Mavromatis K."/>
            <person name="Ivanova N."/>
            <person name="Brettin T."/>
            <person name="Detter J.C."/>
            <person name="Han C."/>
            <person name="Larimer F."/>
            <person name="Land M."/>
            <person name="Hauser L."/>
            <person name="Markowitz V."/>
            <person name="Cheng J.-F."/>
            <person name="Hugenholtz P."/>
            <person name="Woyke T."/>
            <person name="Wu D."/>
            <person name="Spring S."/>
            <person name="Schroeder M."/>
            <person name="Brambilla E."/>
            <person name="Klenk H.-P."/>
            <person name="Eisen J.A."/>
        </authorList>
    </citation>
    <scope>NUCLEOTIDE SEQUENCE [LARGE SCALE GENOMIC DNA]</scope>
    <source>
        <strain evidence="3">DSM 15908 / JCM 11604 / IC-154</strain>
    </source>
</reference>
<proteinExistence type="predicted"/>
<protein>
    <submittedName>
        <fullName evidence="2">Nitrous oxidase accessory protein</fullName>
    </submittedName>
</protein>
<accession>L0ABF9</accession>
<dbReference type="EMBL" id="CP003378">
    <property type="protein sequence ID" value="AFZ71233.1"/>
    <property type="molecule type" value="Genomic_DNA"/>
</dbReference>
<dbReference type="eggNOG" id="arCOG02553">
    <property type="taxonomic scope" value="Archaea"/>
</dbReference>
<keyword evidence="3" id="KW-1185">Reference proteome</keyword>
<feature type="domain" description="Periplasmic copper-binding protein NosD beta helix" evidence="1">
    <location>
        <begin position="3"/>
        <end position="202"/>
    </location>
</feature>
<dbReference type="Proteomes" id="UP000010469">
    <property type="component" value="Chromosome"/>
</dbReference>
<dbReference type="InterPro" id="IPR007742">
    <property type="entry name" value="NosD_dom"/>
</dbReference>
<dbReference type="AlphaFoldDB" id="L0ABF9"/>
<dbReference type="SUPFAM" id="SSF51126">
    <property type="entry name" value="Pectin lyase-like"/>
    <property type="match status" value="1"/>
</dbReference>
<evidence type="ECO:0000313" key="3">
    <source>
        <dbReference type="Proteomes" id="UP000010469"/>
    </source>
</evidence>
<evidence type="ECO:0000259" key="1">
    <source>
        <dbReference type="Pfam" id="PF05048"/>
    </source>
</evidence>
<dbReference type="KEGG" id="clg:Calag_1534"/>
<gene>
    <name evidence="2" type="ordered locus">Calag_1534</name>
</gene>
<dbReference type="InParanoid" id="L0ABF9"/>